<reference evidence="2" key="1">
    <citation type="journal article" date="2014" name="Genome Biol. Evol.">
        <title>Gene Loss Rather Than Gene Gain Is Associated with a Host Jump from Monocots to Dicots in the Smut Fungus Melanopsichium pennsylvanicum.</title>
        <authorList>
            <person name="Sharma R."/>
            <person name="Mishra B."/>
            <person name="Runge F."/>
            <person name="Thines M."/>
        </authorList>
    </citation>
    <scope>NUCLEOTIDE SEQUENCE</scope>
    <source>
        <strain evidence="2">4</strain>
    </source>
</reference>
<accession>A0A077RAM3</accession>
<evidence type="ECO:0000256" key="1">
    <source>
        <dbReference type="SAM" id="MobiDB-lite"/>
    </source>
</evidence>
<dbReference type="AlphaFoldDB" id="A0A077RAM3"/>
<feature type="compositionally biased region" description="Low complexity" evidence="1">
    <location>
        <begin position="74"/>
        <end position="92"/>
    </location>
</feature>
<protein>
    <submittedName>
        <fullName evidence="2">Uncharacterized protein</fullName>
    </submittedName>
</protein>
<feature type="region of interest" description="Disordered" evidence="1">
    <location>
        <begin position="63"/>
        <end position="92"/>
    </location>
</feature>
<dbReference type="EMBL" id="HG529609">
    <property type="protein sequence ID" value="CDI54249.1"/>
    <property type="molecule type" value="Genomic_DNA"/>
</dbReference>
<name>A0A077RAM3_9BASI</name>
<evidence type="ECO:0000313" key="2">
    <source>
        <dbReference type="EMBL" id="CDI54249.1"/>
    </source>
</evidence>
<sequence>MRQESSSELRVQEGEVIWLMVWDALYDDTTSGIRETGDNAWASVVKARRGVKLRVLETLQTRTGIEENGGSGDGESSVESSTTTSTNPLNPSQTTKYTLNVYRIFTKDPTAWSDDWVPLDPLASTTVVEMVGVVGGMVDQAHFNAYCSTGDAAAATRAGLDPESTIENAIEFADTVAKALRGLVDLRREAYD</sequence>
<proteinExistence type="predicted"/>
<organism evidence="2">
    <name type="scientific">Melanopsichium pennsylvanicum 4</name>
    <dbReference type="NCBI Taxonomy" id="1398559"/>
    <lineage>
        <taxon>Eukaryota</taxon>
        <taxon>Fungi</taxon>
        <taxon>Dikarya</taxon>
        <taxon>Basidiomycota</taxon>
        <taxon>Ustilaginomycotina</taxon>
        <taxon>Ustilaginomycetes</taxon>
        <taxon>Ustilaginales</taxon>
        <taxon>Ustilaginaceae</taxon>
        <taxon>Melanopsichium</taxon>
    </lineage>
</organism>